<gene>
    <name evidence="2" type="ORF">POCTA_138.1.T0920035</name>
</gene>
<reference evidence="2" key="1">
    <citation type="submission" date="2021-01" db="EMBL/GenBank/DDBJ databases">
        <authorList>
            <consortium name="Genoscope - CEA"/>
            <person name="William W."/>
        </authorList>
    </citation>
    <scope>NUCLEOTIDE SEQUENCE</scope>
</reference>
<evidence type="ECO:0000313" key="3">
    <source>
        <dbReference type="Proteomes" id="UP000683925"/>
    </source>
</evidence>
<dbReference type="SMART" id="SM00320">
    <property type="entry name" value="WD40"/>
    <property type="match status" value="4"/>
</dbReference>
<dbReference type="PANTHER" id="PTHR19920:SF0">
    <property type="entry name" value="CYTOSOLIC IRON-SULFUR PROTEIN ASSEMBLY PROTEIN CIAO1-RELATED"/>
    <property type="match status" value="1"/>
</dbReference>
<protein>
    <submittedName>
        <fullName evidence="2">Uncharacterized protein</fullName>
    </submittedName>
</protein>
<dbReference type="GO" id="GO:0016226">
    <property type="term" value="P:iron-sulfur cluster assembly"/>
    <property type="evidence" value="ECO:0007669"/>
    <property type="project" value="TreeGrafter"/>
</dbReference>
<dbReference type="Pfam" id="PF00400">
    <property type="entry name" value="WD40"/>
    <property type="match status" value="3"/>
</dbReference>
<dbReference type="OMA" id="FAISINH"/>
<keyword evidence="3" id="KW-1185">Reference proteome</keyword>
<dbReference type="Proteomes" id="UP000683925">
    <property type="component" value="Unassembled WGS sequence"/>
</dbReference>
<dbReference type="InterPro" id="IPR001680">
    <property type="entry name" value="WD40_rpt"/>
</dbReference>
<proteinExistence type="predicted"/>
<evidence type="ECO:0000313" key="2">
    <source>
        <dbReference type="EMBL" id="CAD8188118.1"/>
    </source>
</evidence>
<dbReference type="PROSITE" id="PS50082">
    <property type="entry name" value="WD_REPEATS_2"/>
    <property type="match status" value="2"/>
</dbReference>
<dbReference type="GO" id="GO:0097361">
    <property type="term" value="C:cytosolic [4Fe-4S] assembly targeting complex"/>
    <property type="evidence" value="ECO:0007669"/>
    <property type="project" value="TreeGrafter"/>
</dbReference>
<feature type="repeat" description="WD" evidence="1">
    <location>
        <begin position="115"/>
        <end position="146"/>
    </location>
</feature>
<name>A0A8S1WD28_PAROT</name>
<sequence>MQKKQSQKQKQPQNKKECFYDFVVNNAVKQTEACFAISINHSNKMVAVGCDESIKIYLFKQEQLKQISTLVGRQPHVRVLNFLKNSEILFSGSDDNCLTIWSMNSINNGKYVKKLHGHKGVINCLIINNEEDTIISGSDDRSIKFWRHKNQWVLNQTIIEHRDQVYGLSLNQLGNILISCGQDKQILVMEIQQKGYQSQWVLKQKIKEQWSGYRLCFLSDNLFAFQFSAGKEMNFYEMNDENIFKKISSVAVKGNKEYCNHFFPQQIIQSKNLIVSKNGPYVNIIKIIKDNIFLYCSSIEFSPECLGNIYGQVTSDGEYLIIWDQKSSEIQIRKYMKS</sequence>
<organism evidence="2 3">
    <name type="scientific">Paramecium octaurelia</name>
    <dbReference type="NCBI Taxonomy" id="43137"/>
    <lineage>
        <taxon>Eukaryota</taxon>
        <taxon>Sar</taxon>
        <taxon>Alveolata</taxon>
        <taxon>Ciliophora</taxon>
        <taxon>Intramacronucleata</taxon>
        <taxon>Oligohymenophorea</taxon>
        <taxon>Peniculida</taxon>
        <taxon>Parameciidae</taxon>
        <taxon>Paramecium</taxon>
    </lineage>
</organism>
<accession>A0A8S1WD28</accession>
<dbReference type="EMBL" id="CAJJDP010000091">
    <property type="protein sequence ID" value="CAD8188118.1"/>
    <property type="molecule type" value="Genomic_DNA"/>
</dbReference>
<evidence type="ECO:0000256" key="1">
    <source>
        <dbReference type="PROSITE-ProRule" id="PRU00221"/>
    </source>
</evidence>
<dbReference type="AlphaFoldDB" id="A0A8S1WD28"/>
<feature type="repeat" description="WD" evidence="1">
    <location>
        <begin position="70"/>
        <end position="105"/>
    </location>
</feature>
<dbReference type="OrthoDB" id="674604at2759"/>
<dbReference type="PROSITE" id="PS50294">
    <property type="entry name" value="WD_REPEATS_REGION"/>
    <property type="match status" value="1"/>
</dbReference>
<comment type="caution">
    <text evidence="2">The sequence shown here is derived from an EMBL/GenBank/DDBJ whole genome shotgun (WGS) entry which is preliminary data.</text>
</comment>
<keyword evidence="1" id="KW-0853">WD repeat</keyword>
<dbReference type="PANTHER" id="PTHR19920">
    <property type="entry name" value="WD40 PROTEIN CIAO1"/>
    <property type="match status" value="1"/>
</dbReference>